<evidence type="ECO:0000313" key="9">
    <source>
        <dbReference type="EMBL" id="MEV0709921.1"/>
    </source>
</evidence>
<dbReference type="Pfam" id="PF05140">
    <property type="entry name" value="ResB"/>
    <property type="match status" value="1"/>
</dbReference>
<comment type="subcellular location">
    <subcellularLocation>
        <location evidence="1">Membrane</location>
        <topology evidence="1">Multi-pass membrane protein</topology>
    </subcellularLocation>
</comment>
<protein>
    <submittedName>
        <fullName evidence="9">Cytochrome c biogenesis protein ResB</fullName>
    </submittedName>
</protein>
<evidence type="ECO:0000256" key="7">
    <source>
        <dbReference type="SAM" id="Phobius"/>
    </source>
</evidence>
<evidence type="ECO:0000256" key="5">
    <source>
        <dbReference type="ARBA" id="ARBA00023136"/>
    </source>
</evidence>
<keyword evidence="10" id="KW-1185">Reference proteome</keyword>
<dbReference type="InterPro" id="IPR007816">
    <property type="entry name" value="ResB-like_domain"/>
</dbReference>
<feature type="compositionally biased region" description="Polar residues" evidence="6">
    <location>
        <begin position="567"/>
        <end position="576"/>
    </location>
</feature>
<feature type="domain" description="ResB-like" evidence="8">
    <location>
        <begin position="38"/>
        <end position="535"/>
    </location>
</feature>
<dbReference type="PANTHER" id="PTHR31566:SF0">
    <property type="entry name" value="CYTOCHROME C BIOGENESIS PROTEIN CCS1, CHLOROPLASTIC"/>
    <property type="match status" value="1"/>
</dbReference>
<evidence type="ECO:0000256" key="1">
    <source>
        <dbReference type="ARBA" id="ARBA00004141"/>
    </source>
</evidence>
<evidence type="ECO:0000256" key="2">
    <source>
        <dbReference type="ARBA" id="ARBA00022692"/>
    </source>
</evidence>
<gene>
    <name evidence="9" type="ORF">AB0I48_20360</name>
</gene>
<proteinExistence type="predicted"/>
<feature type="transmembrane region" description="Helical" evidence="7">
    <location>
        <begin position="193"/>
        <end position="214"/>
    </location>
</feature>
<keyword evidence="4 7" id="KW-1133">Transmembrane helix</keyword>
<evidence type="ECO:0000256" key="3">
    <source>
        <dbReference type="ARBA" id="ARBA00022748"/>
    </source>
</evidence>
<reference evidence="9 10" key="1">
    <citation type="submission" date="2024-06" db="EMBL/GenBank/DDBJ databases">
        <title>The Natural Products Discovery Center: Release of the First 8490 Sequenced Strains for Exploring Actinobacteria Biosynthetic Diversity.</title>
        <authorList>
            <person name="Kalkreuter E."/>
            <person name="Kautsar S.A."/>
            <person name="Yang D."/>
            <person name="Bader C.D."/>
            <person name="Teijaro C.N."/>
            <person name="Fluegel L."/>
            <person name="Davis C.M."/>
            <person name="Simpson J.R."/>
            <person name="Lauterbach L."/>
            <person name="Steele A.D."/>
            <person name="Gui C."/>
            <person name="Meng S."/>
            <person name="Li G."/>
            <person name="Viehrig K."/>
            <person name="Ye F."/>
            <person name="Su P."/>
            <person name="Kiefer A.F."/>
            <person name="Nichols A."/>
            <person name="Cepeda A.J."/>
            <person name="Yan W."/>
            <person name="Fan B."/>
            <person name="Jiang Y."/>
            <person name="Adhikari A."/>
            <person name="Zheng C.-J."/>
            <person name="Schuster L."/>
            <person name="Cowan T.M."/>
            <person name="Smanski M.J."/>
            <person name="Chevrette M.G."/>
            <person name="De Carvalho L.P.S."/>
            <person name="Shen B."/>
        </authorList>
    </citation>
    <scope>NUCLEOTIDE SEQUENCE [LARGE SCALE GENOMIC DNA]</scope>
    <source>
        <strain evidence="9 10">NPDC050403</strain>
    </source>
</reference>
<comment type="caution">
    <text evidence="9">The sequence shown here is derived from an EMBL/GenBank/DDBJ whole genome shotgun (WGS) entry which is preliminary data.</text>
</comment>
<dbReference type="PANTHER" id="PTHR31566">
    <property type="entry name" value="CYTOCHROME C BIOGENESIS PROTEIN CCS1, CHLOROPLASTIC"/>
    <property type="match status" value="1"/>
</dbReference>
<feature type="transmembrane region" description="Helical" evidence="7">
    <location>
        <begin position="90"/>
        <end position="112"/>
    </location>
</feature>
<organism evidence="9 10">
    <name type="scientific">Nocardia aurea</name>
    <dbReference type="NCBI Taxonomy" id="2144174"/>
    <lineage>
        <taxon>Bacteria</taxon>
        <taxon>Bacillati</taxon>
        <taxon>Actinomycetota</taxon>
        <taxon>Actinomycetes</taxon>
        <taxon>Mycobacteriales</taxon>
        <taxon>Nocardiaceae</taxon>
        <taxon>Nocardia</taxon>
    </lineage>
</organism>
<dbReference type="Proteomes" id="UP001551695">
    <property type="component" value="Unassembled WGS sequence"/>
</dbReference>
<evidence type="ECO:0000313" key="10">
    <source>
        <dbReference type="Proteomes" id="UP001551695"/>
    </source>
</evidence>
<keyword evidence="2 7" id="KW-0812">Transmembrane</keyword>
<name>A0ABV3FXL6_9NOCA</name>
<feature type="region of interest" description="Disordered" evidence="6">
    <location>
        <begin position="540"/>
        <end position="588"/>
    </location>
</feature>
<dbReference type="EMBL" id="JBFAKC010000008">
    <property type="protein sequence ID" value="MEV0709921.1"/>
    <property type="molecule type" value="Genomic_DNA"/>
</dbReference>
<keyword evidence="5 7" id="KW-0472">Membrane</keyword>
<feature type="transmembrane region" description="Helical" evidence="7">
    <location>
        <begin position="41"/>
        <end position="58"/>
    </location>
</feature>
<accession>A0ABV3FXL6</accession>
<dbReference type="InterPro" id="IPR023494">
    <property type="entry name" value="Cyt_c_bgen_Ccs1/CcsB/ResB"/>
</dbReference>
<evidence type="ECO:0000256" key="4">
    <source>
        <dbReference type="ARBA" id="ARBA00022989"/>
    </source>
</evidence>
<evidence type="ECO:0000259" key="8">
    <source>
        <dbReference type="Pfam" id="PF05140"/>
    </source>
</evidence>
<sequence length="588" mass="64485">MTMTETPSTAASAPPPRQSLPGRLWAVVRNAWRGLTSMRTALVLLFLLALAAIPGALLPQRNLNTQKVEQYIADRPTLGPWMDRFELFDVFSSFWFTAVYVLLFISLVGCILPRCLDHYRALRTPPVPTPRNLARLPLHHEQTVDATPEQVIELSRTRLRGWRTEIRSGGERAREGEITLSAEKGYTRELGNLVFHLALVGLLIAIAVGKLFGYEGSVIVIANNGPGFCTTSPAVFDSFKAGNVNDGTGMTPLCVRVKDFEADYLESGQAEMFTSNIEYQAGEDLRTDTWRATDIRVNHPLRVAGDRLYLQGHGFAPTFTVTFPNGQTRTETIQWRPDDARTFLSSGVLRIDPPGGMYATEEERRKNQIAIEGLFAPTAFFHGNLLTSSYPAMNDPAVAVDIYRGDTGLDTGRPQSLFALDSEQIRQGRLSKEARVNLRPGESTTLPSGAKVTFDGAQEFVNLQVSHDPAQKWVLVSALAMMAGLLVSLLVKRRRVWIRVYPEADGAGTVGQRRAVVEMGGLARTDQAGWGGEFEQLRERLLDEPELRGGGPARTAPESGQPAEPGATNTAASSTEPKPARDADPTGE</sequence>
<dbReference type="RefSeq" id="WP_357785640.1">
    <property type="nucleotide sequence ID" value="NZ_JBFAKC010000008.1"/>
</dbReference>
<feature type="transmembrane region" description="Helical" evidence="7">
    <location>
        <begin position="473"/>
        <end position="491"/>
    </location>
</feature>
<evidence type="ECO:0000256" key="6">
    <source>
        <dbReference type="SAM" id="MobiDB-lite"/>
    </source>
</evidence>
<keyword evidence="3" id="KW-0201">Cytochrome c-type biogenesis</keyword>
<feature type="compositionally biased region" description="Basic and acidic residues" evidence="6">
    <location>
        <begin position="578"/>
        <end position="588"/>
    </location>
</feature>